<protein>
    <recommendedName>
        <fullName evidence="1">Reverse transcriptase zinc-binding domain-containing protein</fullName>
    </recommendedName>
</protein>
<dbReference type="EMBL" id="KQ483954">
    <property type="protein sequence ID" value="KYP38923.1"/>
    <property type="molecule type" value="Genomic_DNA"/>
</dbReference>
<dbReference type="PANTHER" id="PTHR36617">
    <property type="entry name" value="PROTEIN, PUTATIVE-RELATED"/>
    <property type="match status" value="1"/>
</dbReference>
<organism evidence="2 3">
    <name type="scientific">Cajanus cajan</name>
    <name type="common">Pigeon pea</name>
    <name type="synonym">Cajanus indicus</name>
    <dbReference type="NCBI Taxonomy" id="3821"/>
    <lineage>
        <taxon>Eukaryota</taxon>
        <taxon>Viridiplantae</taxon>
        <taxon>Streptophyta</taxon>
        <taxon>Embryophyta</taxon>
        <taxon>Tracheophyta</taxon>
        <taxon>Spermatophyta</taxon>
        <taxon>Magnoliopsida</taxon>
        <taxon>eudicotyledons</taxon>
        <taxon>Gunneridae</taxon>
        <taxon>Pentapetalae</taxon>
        <taxon>rosids</taxon>
        <taxon>fabids</taxon>
        <taxon>Fabales</taxon>
        <taxon>Fabaceae</taxon>
        <taxon>Papilionoideae</taxon>
        <taxon>50 kb inversion clade</taxon>
        <taxon>NPAAA clade</taxon>
        <taxon>indigoferoid/millettioid clade</taxon>
        <taxon>Phaseoleae</taxon>
        <taxon>Cajanus</taxon>
    </lineage>
</organism>
<accession>A0A151R8U4</accession>
<evidence type="ECO:0000313" key="3">
    <source>
        <dbReference type="Proteomes" id="UP000075243"/>
    </source>
</evidence>
<gene>
    <name evidence="2" type="ORF">KK1_039787</name>
</gene>
<dbReference type="Gramene" id="C.cajan_37527.t">
    <property type="protein sequence ID" value="C.cajan_37527.t.cds1"/>
    <property type="gene ID" value="C.cajan_37527"/>
</dbReference>
<proteinExistence type="predicted"/>
<name>A0A151R8U4_CAJCA</name>
<dbReference type="AlphaFoldDB" id="A0A151R8U4"/>
<keyword evidence="3" id="KW-1185">Reference proteome</keyword>
<dbReference type="Pfam" id="PF13966">
    <property type="entry name" value="zf-RVT"/>
    <property type="match status" value="1"/>
</dbReference>
<reference evidence="2" key="1">
    <citation type="journal article" date="2012" name="Nat. Biotechnol.">
        <title>Draft genome sequence of pigeonpea (Cajanus cajan), an orphan legume crop of resource-poor farmers.</title>
        <authorList>
            <person name="Varshney R.K."/>
            <person name="Chen W."/>
            <person name="Li Y."/>
            <person name="Bharti A.K."/>
            <person name="Saxena R.K."/>
            <person name="Schlueter J.A."/>
            <person name="Donoghue M.T."/>
            <person name="Azam S."/>
            <person name="Fan G."/>
            <person name="Whaley A.M."/>
            <person name="Farmer A.D."/>
            <person name="Sheridan J."/>
            <person name="Iwata A."/>
            <person name="Tuteja R."/>
            <person name="Penmetsa R.V."/>
            <person name="Wu W."/>
            <person name="Upadhyaya H.D."/>
            <person name="Yang S.P."/>
            <person name="Shah T."/>
            <person name="Saxena K.B."/>
            <person name="Michael T."/>
            <person name="McCombie W.R."/>
            <person name="Yang B."/>
            <person name="Zhang G."/>
            <person name="Yang H."/>
            <person name="Wang J."/>
            <person name="Spillane C."/>
            <person name="Cook D.R."/>
            <person name="May G.D."/>
            <person name="Xu X."/>
            <person name="Jackson S.A."/>
        </authorList>
    </citation>
    <scope>NUCLEOTIDE SEQUENCE [LARGE SCALE GENOMIC DNA]</scope>
</reference>
<dbReference type="Proteomes" id="UP000075243">
    <property type="component" value="Unassembled WGS sequence"/>
</dbReference>
<feature type="domain" description="Reverse transcriptase zinc-binding" evidence="1">
    <location>
        <begin position="86"/>
        <end position="145"/>
    </location>
</feature>
<dbReference type="InterPro" id="IPR026960">
    <property type="entry name" value="RVT-Znf"/>
</dbReference>
<evidence type="ECO:0000259" key="1">
    <source>
        <dbReference type="Pfam" id="PF13966"/>
    </source>
</evidence>
<dbReference type="PANTHER" id="PTHR36617:SF15">
    <property type="entry name" value="REVERSE TRANSCRIPTASE ZINC-BINDING DOMAIN-CONTAINING PROTEIN"/>
    <property type="match status" value="1"/>
</dbReference>
<sequence>DNWNGNEPLSTTFPILFLIAGQKHAMITNMGHWLERGWVLQLLWNRSIENMELIQEQQLIDRIIGIKIQADATSCWIWREEASGIFSIKSAYSVLAKRGGVEDNMFKQIWTIMGLPKAHMFLWQVLNKGLPIMENLLTRNVNLNEQ</sequence>
<feature type="non-terminal residue" evidence="2">
    <location>
        <position position="1"/>
    </location>
</feature>
<evidence type="ECO:0000313" key="2">
    <source>
        <dbReference type="EMBL" id="KYP38923.1"/>
    </source>
</evidence>